<organism evidence="1 2">
    <name type="scientific">Melastoma candidum</name>
    <dbReference type="NCBI Taxonomy" id="119954"/>
    <lineage>
        <taxon>Eukaryota</taxon>
        <taxon>Viridiplantae</taxon>
        <taxon>Streptophyta</taxon>
        <taxon>Embryophyta</taxon>
        <taxon>Tracheophyta</taxon>
        <taxon>Spermatophyta</taxon>
        <taxon>Magnoliopsida</taxon>
        <taxon>eudicotyledons</taxon>
        <taxon>Gunneridae</taxon>
        <taxon>Pentapetalae</taxon>
        <taxon>rosids</taxon>
        <taxon>malvids</taxon>
        <taxon>Myrtales</taxon>
        <taxon>Melastomataceae</taxon>
        <taxon>Melastomatoideae</taxon>
        <taxon>Melastomateae</taxon>
        <taxon>Melastoma</taxon>
    </lineage>
</organism>
<sequence length="926" mass="104161">MEKPLPHGGSLALSFQRESFALGRPNCESSMSSDGKGCEPAVDDGAVKGVAAMLGGYVGRYLKEESFRNTIREKWESCVARKMGDSFDDRVLEDLEKGIEGVEDLVRQRESMSREETMNSLKHCVWLLKAVASSNPDISQRNGMVTGIGPSSYLSACARFYLSVARKIEGRNSSSVQHLLQVFFETPFLARTVFLPDLWEHLFLPHLLHIRIWHNNEVESISSSGTSGEHIKLKSLSKLYNERIDLGTAHFAAYYMQRLRVEARPVPKVALHLMGSHGELSRRKSLEHRRASIGSVQRRKSMDSCTSNLTVNKNQYQAAFDSKQERRTRSSECSPGERDNQVNLWLMSRQFRYFPLLSCRSELTVRFRSGSHAAGNGRIECSKADNYLSDDVRRAISTICWSDFLEECEAAVRTVTRAWLGSHGNHVIGYLASEPPFIGGVLEILFASNDDEVLELALSFLAEIVVSNEANGHMILELDPQLDVFTRLLRRKSVFLKAAALLYLLKPQAKQMVSTEWVPLILRVLEFGDQTQVLFKFRCVPRIAAFYFLKELLLGFDEDKRSENVRELVSLGGLGMLMKRFEPGTDFDERKDIAKIVLCCIKADGMCRNYIAEHISRASLLELLVRELHNSTSVALRLLIELLCLNRRSKINELLSEMRIGWAGISTIHALLIYLQKSSSEELPVVAAVLLLFDLYLQDESSECSLYREEAVDAIMASLGSGSCSPELQEQSARCLHILGGRFSINGETTIEHWLLEQSGIWDGVDSTVNGGDAVIETDKLLKKEEEKTRQWQSKTASALLNFGHEKFLLSLSISMENKIPVLSRACLVTLSWLSGFLHMADEKTLQMEVCSIFFPQLLMSLKFDRDLEERVLATVALLNLVKNTGCFSMLYPLNEDTTKLLRNLSLVTWAAEELLSMGSISSGKQ</sequence>
<evidence type="ECO:0000313" key="1">
    <source>
        <dbReference type="EMBL" id="KAI4302893.1"/>
    </source>
</evidence>
<evidence type="ECO:0000313" key="2">
    <source>
        <dbReference type="Proteomes" id="UP001057402"/>
    </source>
</evidence>
<protein>
    <submittedName>
        <fullName evidence="1">Uncharacterized protein</fullName>
    </submittedName>
</protein>
<accession>A0ACB9L1P3</accession>
<comment type="caution">
    <text evidence="1">The sequence shown here is derived from an EMBL/GenBank/DDBJ whole genome shotgun (WGS) entry which is preliminary data.</text>
</comment>
<proteinExistence type="predicted"/>
<dbReference type="EMBL" id="CM042891">
    <property type="protein sequence ID" value="KAI4302893.1"/>
    <property type="molecule type" value="Genomic_DNA"/>
</dbReference>
<reference evidence="2" key="1">
    <citation type="journal article" date="2023" name="Front. Plant Sci.">
        <title>Chromosomal-level genome assembly of Melastoma candidum provides insights into trichome evolution.</title>
        <authorList>
            <person name="Zhong Y."/>
            <person name="Wu W."/>
            <person name="Sun C."/>
            <person name="Zou P."/>
            <person name="Liu Y."/>
            <person name="Dai S."/>
            <person name="Zhou R."/>
        </authorList>
    </citation>
    <scope>NUCLEOTIDE SEQUENCE [LARGE SCALE GENOMIC DNA]</scope>
</reference>
<gene>
    <name evidence="1" type="ORF">MLD38_038589</name>
</gene>
<name>A0ACB9L1P3_9MYRT</name>
<keyword evidence="2" id="KW-1185">Reference proteome</keyword>
<dbReference type="Proteomes" id="UP001057402">
    <property type="component" value="Chromosome 12"/>
</dbReference>